<proteinExistence type="predicted"/>
<comment type="caution">
    <text evidence="1">The sequence shown here is derived from an EMBL/GenBank/DDBJ whole genome shotgun (WGS) entry which is preliminary data.</text>
</comment>
<accession>A0AAW2L646</accession>
<gene>
    <name evidence="1" type="ORF">Sangu_2238600</name>
</gene>
<evidence type="ECO:0008006" key="2">
    <source>
        <dbReference type="Google" id="ProtNLM"/>
    </source>
</evidence>
<dbReference type="EMBL" id="JACGWK010000015">
    <property type="protein sequence ID" value="KAL0313942.1"/>
    <property type="molecule type" value="Genomic_DNA"/>
</dbReference>
<name>A0AAW2L646_9LAMI</name>
<protein>
    <recommendedName>
        <fullName evidence="2">Secreted protein</fullName>
    </recommendedName>
</protein>
<organism evidence="1">
    <name type="scientific">Sesamum angustifolium</name>
    <dbReference type="NCBI Taxonomy" id="2727405"/>
    <lineage>
        <taxon>Eukaryota</taxon>
        <taxon>Viridiplantae</taxon>
        <taxon>Streptophyta</taxon>
        <taxon>Embryophyta</taxon>
        <taxon>Tracheophyta</taxon>
        <taxon>Spermatophyta</taxon>
        <taxon>Magnoliopsida</taxon>
        <taxon>eudicotyledons</taxon>
        <taxon>Gunneridae</taxon>
        <taxon>Pentapetalae</taxon>
        <taxon>asterids</taxon>
        <taxon>lamiids</taxon>
        <taxon>Lamiales</taxon>
        <taxon>Pedaliaceae</taxon>
        <taxon>Sesamum</taxon>
    </lineage>
</organism>
<evidence type="ECO:0000313" key="1">
    <source>
        <dbReference type="EMBL" id="KAL0313942.1"/>
    </source>
</evidence>
<reference evidence="1" key="1">
    <citation type="submission" date="2020-06" db="EMBL/GenBank/DDBJ databases">
        <authorList>
            <person name="Li T."/>
            <person name="Hu X."/>
            <person name="Zhang T."/>
            <person name="Song X."/>
            <person name="Zhang H."/>
            <person name="Dai N."/>
            <person name="Sheng W."/>
            <person name="Hou X."/>
            <person name="Wei L."/>
        </authorList>
    </citation>
    <scope>NUCLEOTIDE SEQUENCE</scope>
    <source>
        <strain evidence="1">G01</strain>
        <tissue evidence="1">Leaf</tissue>
    </source>
</reference>
<dbReference type="AlphaFoldDB" id="A0AAW2L646"/>
<reference evidence="1" key="2">
    <citation type="journal article" date="2024" name="Plant">
        <title>Genomic evolution and insights into agronomic trait innovations of Sesamum species.</title>
        <authorList>
            <person name="Miao H."/>
            <person name="Wang L."/>
            <person name="Qu L."/>
            <person name="Liu H."/>
            <person name="Sun Y."/>
            <person name="Le M."/>
            <person name="Wang Q."/>
            <person name="Wei S."/>
            <person name="Zheng Y."/>
            <person name="Lin W."/>
            <person name="Duan Y."/>
            <person name="Cao H."/>
            <person name="Xiong S."/>
            <person name="Wang X."/>
            <person name="Wei L."/>
            <person name="Li C."/>
            <person name="Ma Q."/>
            <person name="Ju M."/>
            <person name="Zhao R."/>
            <person name="Li G."/>
            <person name="Mu C."/>
            <person name="Tian Q."/>
            <person name="Mei H."/>
            <person name="Zhang T."/>
            <person name="Gao T."/>
            <person name="Zhang H."/>
        </authorList>
    </citation>
    <scope>NUCLEOTIDE SEQUENCE</scope>
    <source>
        <strain evidence="1">G01</strain>
    </source>
</reference>
<sequence>MRSWARGTASRCPALPARGTASCWTWWAARGTTSSLGCGGGRGPSLELGWGMRRSITSSPWCVRCSVVRSAALLESSCALKGNAQFRIP</sequence>